<keyword evidence="3 4" id="KW-0961">Cell wall biogenesis/degradation</keyword>
<dbReference type="Pfam" id="PF05036">
    <property type="entry name" value="SPOR"/>
    <property type="match status" value="1"/>
</dbReference>
<dbReference type="EMBL" id="QRHA01000005">
    <property type="protein sequence ID" value="RDV26128.1"/>
    <property type="molecule type" value="Genomic_DNA"/>
</dbReference>
<keyword evidence="9" id="KW-1185">Reference proteome</keyword>
<proteinExistence type="inferred from homology"/>
<evidence type="ECO:0000256" key="1">
    <source>
        <dbReference type="ARBA" id="ARBA00022729"/>
    </source>
</evidence>
<dbReference type="Proteomes" id="UP000256561">
    <property type="component" value="Unassembled WGS sequence"/>
</dbReference>
<keyword evidence="4" id="KW-0449">Lipoprotein</keyword>
<dbReference type="PROSITE" id="PS51724">
    <property type="entry name" value="SPOR"/>
    <property type="match status" value="1"/>
</dbReference>
<dbReference type="InterPro" id="IPR036908">
    <property type="entry name" value="RlpA-like_sf"/>
</dbReference>
<keyword evidence="4" id="KW-1003">Cell membrane</keyword>
<dbReference type="RefSeq" id="WP_115592998.1">
    <property type="nucleotide sequence ID" value="NZ_QRHA01000005.1"/>
</dbReference>
<dbReference type="GO" id="GO:0009279">
    <property type="term" value="C:cell outer membrane"/>
    <property type="evidence" value="ECO:0007669"/>
    <property type="project" value="TreeGrafter"/>
</dbReference>
<protein>
    <recommendedName>
        <fullName evidence="4">Endolytic peptidoglycan transglycosylase RlpA</fullName>
        <ecNumber evidence="4">4.2.2.-</ecNumber>
    </recommendedName>
</protein>
<dbReference type="HAMAP" id="MF_02071">
    <property type="entry name" value="RlpA"/>
    <property type="match status" value="1"/>
</dbReference>
<feature type="domain" description="SPOR" evidence="7">
    <location>
        <begin position="204"/>
        <end position="280"/>
    </location>
</feature>
<evidence type="ECO:0000313" key="8">
    <source>
        <dbReference type="EMBL" id="RDV26128.1"/>
    </source>
</evidence>
<dbReference type="GO" id="GO:0008932">
    <property type="term" value="F:lytic endotransglycosylase activity"/>
    <property type="evidence" value="ECO:0007669"/>
    <property type="project" value="UniProtKB-UniRule"/>
</dbReference>
<evidence type="ECO:0000256" key="3">
    <source>
        <dbReference type="ARBA" id="ARBA00023316"/>
    </source>
</evidence>
<dbReference type="PANTHER" id="PTHR34183">
    <property type="entry name" value="ENDOLYTIC PEPTIDOGLYCAN TRANSGLYCOSYLASE RLPA"/>
    <property type="match status" value="1"/>
</dbReference>
<comment type="subcellular location">
    <subcellularLocation>
        <location evidence="4">Cell membrane</location>
        <topology evidence="4">Lipid-anchor</topology>
    </subcellularLocation>
</comment>
<feature type="signal peptide" evidence="6">
    <location>
        <begin position="1"/>
        <end position="21"/>
    </location>
</feature>
<dbReference type="Gene3D" id="3.30.70.1070">
    <property type="entry name" value="Sporulation related repeat"/>
    <property type="match status" value="1"/>
</dbReference>
<feature type="chain" id="PRO_5017841645" description="Endolytic peptidoglycan transglycosylase RlpA" evidence="6">
    <location>
        <begin position="22"/>
        <end position="282"/>
    </location>
</feature>
<dbReference type="SUPFAM" id="SSF50685">
    <property type="entry name" value="Barwin-like endoglucanases"/>
    <property type="match status" value="1"/>
</dbReference>
<keyword evidence="1 6" id="KW-0732">Signal</keyword>
<dbReference type="Gene3D" id="2.40.40.10">
    <property type="entry name" value="RlpA-like domain"/>
    <property type="match status" value="1"/>
</dbReference>
<dbReference type="Pfam" id="PF03330">
    <property type="entry name" value="DPBB_1"/>
    <property type="match status" value="1"/>
</dbReference>
<dbReference type="PANTHER" id="PTHR34183:SF1">
    <property type="entry name" value="ENDOLYTIC PEPTIDOGLYCAN TRANSGLYCOSYLASE RLPA"/>
    <property type="match status" value="1"/>
</dbReference>
<dbReference type="AlphaFoldDB" id="A0A3D8M8W7"/>
<evidence type="ECO:0000256" key="2">
    <source>
        <dbReference type="ARBA" id="ARBA00023239"/>
    </source>
</evidence>
<dbReference type="PROSITE" id="PS51257">
    <property type="entry name" value="PROKAR_LIPOPROTEIN"/>
    <property type="match status" value="1"/>
</dbReference>
<comment type="similarity">
    <text evidence="4 5">Belongs to the RlpA family.</text>
</comment>
<dbReference type="GO" id="GO:0071555">
    <property type="term" value="P:cell wall organization"/>
    <property type="evidence" value="ECO:0007669"/>
    <property type="project" value="UniProtKB-KW"/>
</dbReference>
<dbReference type="InterPro" id="IPR009009">
    <property type="entry name" value="RlpA-like_DPBB"/>
</dbReference>
<dbReference type="CDD" id="cd22268">
    <property type="entry name" value="DPBB_RlpA-like"/>
    <property type="match status" value="1"/>
</dbReference>
<reference evidence="9" key="1">
    <citation type="submission" date="2018-08" db="EMBL/GenBank/DDBJ databases">
        <authorList>
            <person name="Zhang J."/>
            <person name="Du Z.-J."/>
        </authorList>
    </citation>
    <scope>NUCLEOTIDE SEQUENCE [LARGE SCALE GENOMIC DNA]</scope>
    <source>
        <strain evidence="9">KCTC 52655</strain>
    </source>
</reference>
<dbReference type="NCBIfam" id="TIGR00413">
    <property type="entry name" value="rlpA"/>
    <property type="match status" value="1"/>
</dbReference>
<keyword evidence="4" id="KW-0564">Palmitate</keyword>
<comment type="caution">
    <text evidence="8">The sequence shown here is derived from an EMBL/GenBank/DDBJ whole genome shotgun (WGS) entry which is preliminary data.</text>
</comment>
<dbReference type="GO" id="GO:0042834">
    <property type="term" value="F:peptidoglycan binding"/>
    <property type="evidence" value="ECO:0007669"/>
    <property type="project" value="InterPro"/>
</dbReference>
<name>A0A3D8M8W7_9ALTE</name>
<evidence type="ECO:0000256" key="6">
    <source>
        <dbReference type="SAM" id="SignalP"/>
    </source>
</evidence>
<organism evidence="8 9">
    <name type="scientific">Alteromonas aestuariivivens</name>
    <dbReference type="NCBI Taxonomy" id="1938339"/>
    <lineage>
        <taxon>Bacteria</taxon>
        <taxon>Pseudomonadati</taxon>
        <taxon>Pseudomonadota</taxon>
        <taxon>Gammaproteobacteria</taxon>
        <taxon>Alteromonadales</taxon>
        <taxon>Alteromonadaceae</taxon>
        <taxon>Alteromonas/Salinimonas group</taxon>
        <taxon>Alteromonas</taxon>
    </lineage>
</organism>
<evidence type="ECO:0000256" key="4">
    <source>
        <dbReference type="HAMAP-Rule" id="MF_02071"/>
    </source>
</evidence>
<dbReference type="InterPro" id="IPR034718">
    <property type="entry name" value="RlpA"/>
</dbReference>
<dbReference type="SUPFAM" id="SSF110997">
    <property type="entry name" value="Sporulation related repeat"/>
    <property type="match status" value="1"/>
</dbReference>
<evidence type="ECO:0000256" key="5">
    <source>
        <dbReference type="RuleBase" id="RU003495"/>
    </source>
</evidence>
<comment type="function">
    <text evidence="4">Lytic transglycosylase with a strong preference for naked glycan strands that lack stem peptides.</text>
</comment>
<dbReference type="GO" id="GO:0005886">
    <property type="term" value="C:plasma membrane"/>
    <property type="evidence" value="ECO:0007669"/>
    <property type="project" value="UniProtKB-SubCell"/>
</dbReference>
<gene>
    <name evidence="4" type="primary">rlpA</name>
    <name evidence="8" type="ORF">DXV75_08615</name>
</gene>
<dbReference type="InterPro" id="IPR007730">
    <property type="entry name" value="SPOR-like_dom"/>
</dbReference>
<dbReference type="InterPro" id="IPR036680">
    <property type="entry name" value="SPOR-like_sf"/>
</dbReference>
<evidence type="ECO:0000313" key="9">
    <source>
        <dbReference type="Proteomes" id="UP000256561"/>
    </source>
</evidence>
<dbReference type="GO" id="GO:0000270">
    <property type="term" value="P:peptidoglycan metabolic process"/>
    <property type="evidence" value="ECO:0007669"/>
    <property type="project" value="UniProtKB-UniRule"/>
</dbReference>
<accession>A0A3D8M8W7</accession>
<dbReference type="EC" id="4.2.2.-" evidence="4"/>
<keyword evidence="4" id="KW-0472">Membrane</keyword>
<evidence type="ECO:0000259" key="7">
    <source>
        <dbReference type="PROSITE" id="PS51724"/>
    </source>
</evidence>
<dbReference type="OrthoDB" id="9779128at2"/>
<dbReference type="FunFam" id="2.40.40.10:FF:000003">
    <property type="entry name" value="Endolytic peptidoglycan transglycosylase RlpA"/>
    <property type="match status" value="1"/>
</dbReference>
<keyword evidence="2 4" id="KW-0456">Lyase</keyword>
<dbReference type="InterPro" id="IPR012997">
    <property type="entry name" value="RplA"/>
</dbReference>
<sequence length="282" mass="31639">MRTLRYLSVLGLLALAGCQSAGRYHQQQDSAPTFAYEEPSFQDAIPKYEPYRQFNSRPYEVLGKRYEPMQSGKGFEQTGFASWYGQKFHGHLTSNGETYNMFAMTAAHKTLPLPSYVRVTNLENGTQAIVRVNDRGPFHSDRIIDLSYAAAKKLGYQAKGTAKVKLEVIYFDENDNVTVGSQPTVTYAEYAGLVEPKKPAEAELTGAPEWYIQVAALSDVKRAESVSSVLSSLYQVPAQMAQVDNMYKLLLGPLSDRFQVKMLLEELKRNGYPEAYTVEARL</sequence>